<keyword evidence="2" id="KW-0489">Methyltransferase</keyword>
<keyword evidence="3" id="KW-1185">Reference proteome</keyword>
<dbReference type="CDD" id="cd02440">
    <property type="entry name" value="AdoMet_MTases"/>
    <property type="match status" value="1"/>
</dbReference>
<dbReference type="RefSeq" id="WP_183227585.1">
    <property type="nucleotide sequence ID" value="NZ_BMPW01000061.1"/>
</dbReference>
<evidence type="ECO:0000259" key="1">
    <source>
        <dbReference type="Pfam" id="PF13649"/>
    </source>
</evidence>
<keyword evidence="2" id="KW-0808">Transferase</keyword>
<name>A0A7W5ARV2_9ACTN</name>
<gene>
    <name evidence="2" type="ORF">FHR83_008954</name>
</gene>
<sequence>MDTSRPEDSTRDFYDELAATYDLIYADWAGSMARQAEALDGVIRRAVGTGPVRALDCACGIGTQLIGLAALGYSMSGCDLSTAAVARAAVECEARGLSAALVACDMRRLPYADAGFDAVICADNALPHLLTDEDVTQALREMRRVARPGAVVVVTTRDYDAIRADRPVSMPVQRGGKAGLRVVTTQLWDWHAGSPVYDLTHLQVSETAPGQWVAASRTTSYRAWTRAELSELARAAGLTGIRWAAGAETGFFQPMMIAFR</sequence>
<evidence type="ECO:0000313" key="3">
    <source>
        <dbReference type="Proteomes" id="UP000590749"/>
    </source>
</evidence>
<dbReference type="GO" id="GO:0032259">
    <property type="term" value="P:methylation"/>
    <property type="evidence" value="ECO:0007669"/>
    <property type="project" value="UniProtKB-KW"/>
</dbReference>
<feature type="domain" description="Methyltransferase" evidence="1">
    <location>
        <begin position="55"/>
        <end position="149"/>
    </location>
</feature>
<evidence type="ECO:0000313" key="2">
    <source>
        <dbReference type="EMBL" id="MBB3101226.1"/>
    </source>
</evidence>
<proteinExistence type="predicted"/>
<dbReference type="InterPro" id="IPR041698">
    <property type="entry name" value="Methyltransf_25"/>
</dbReference>
<dbReference type="AlphaFoldDB" id="A0A7W5ARV2"/>
<reference evidence="2 3" key="1">
    <citation type="submission" date="2020-08" db="EMBL/GenBank/DDBJ databases">
        <title>Genomic Encyclopedia of Type Strains, Phase III (KMG-III): the genomes of soil and plant-associated and newly described type strains.</title>
        <authorList>
            <person name="Whitman W."/>
        </authorList>
    </citation>
    <scope>NUCLEOTIDE SEQUENCE [LARGE SCALE GENOMIC DNA]</scope>
    <source>
        <strain evidence="2 3">CECT 3287</strain>
    </source>
</reference>
<dbReference type="Proteomes" id="UP000590749">
    <property type="component" value="Unassembled WGS sequence"/>
</dbReference>
<protein>
    <submittedName>
        <fullName evidence="2">SAM-dependent methyltransferase</fullName>
    </submittedName>
</protein>
<organism evidence="2 3">
    <name type="scientific">Actinoplanes campanulatus</name>
    <dbReference type="NCBI Taxonomy" id="113559"/>
    <lineage>
        <taxon>Bacteria</taxon>
        <taxon>Bacillati</taxon>
        <taxon>Actinomycetota</taxon>
        <taxon>Actinomycetes</taxon>
        <taxon>Micromonosporales</taxon>
        <taxon>Micromonosporaceae</taxon>
        <taxon>Actinoplanes</taxon>
    </lineage>
</organism>
<dbReference type="Gene3D" id="3.40.50.150">
    <property type="entry name" value="Vaccinia Virus protein VP39"/>
    <property type="match status" value="1"/>
</dbReference>
<comment type="caution">
    <text evidence="2">The sequence shown here is derived from an EMBL/GenBank/DDBJ whole genome shotgun (WGS) entry which is preliminary data.</text>
</comment>
<dbReference type="PANTHER" id="PTHR43591">
    <property type="entry name" value="METHYLTRANSFERASE"/>
    <property type="match status" value="1"/>
</dbReference>
<accession>A0A7W5ARV2</accession>
<dbReference type="Pfam" id="PF13649">
    <property type="entry name" value="Methyltransf_25"/>
    <property type="match status" value="1"/>
</dbReference>
<dbReference type="GO" id="GO:0008168">
    <property type="term" value="F:methyltransferase activity"/>
    <property type="evidence" value="ECO:0007669"/>
    <property type="project" value="UniProtKB-KW"/>
</dbReference>
<dbReference type="EMBL" id="JACHXF010000034">
    <property type="protein sequence ID" value="MBB3101226.1"/>
    <property type="molecule type" value="Genomic_DNA"/>
</dbReference>
<dbReference type="SUPFAM" id="SSF53335">
    <property type="entry name" value="S-adenosyl-L-methionine-dependent methyltransferases"/>
    <property type="match status" value="1"/>
</dbReference>
<dbReference type="InterPro" id="IPR029063">
    <property type="entry name" value="SAM-dependent_MTases_sf"/>
</dbReference>